<feature type="domain" description="Glucose/Sorbosone dehydrogenase" evidence="2">
    <location>
        <begin position="49"/>
        <end position="376"/>
    </location>
</feature>
<protein>
    <submittedName>
        <fullName evidence="3">PQQ-dependent sugar dehydrogenase</fullName>
    </submittedName>
</protein>
<organism evidence="3 4">
    <name type="scientific">Acinetobacter guillouiae</name>
    <name type="common">Acinetobacter genomosp. 11</name>
    <dbReference type="NCBI Taxonomy" id="106649"/>
    <lineage>
        <taxon>Bacteria</taxon>
        <taxon>Pseudomonadati</taxon>
        <taxon>Pseudomonadota</taxon>
        <taxon>Gammaproteobacteria</taxon>
        <taxon>Moraxellales</taxon>
        <taxon>Moraxellaceae</taxon>
        <taxon>Acinetobacter</taxon>
    </lineage>
</organism>
<evidence type="ECO:0000313" key="3">
    <source>
        <dbReference type="EMBL" id="MCF0267163.1"/>
    </source>
</evidence>
<evidence type="ECO:0000256" key="1">
    <source>
        <dbReference type="SAM" id="SignalP"/>
    </source>
</evidence>
<evidence type="ECO:0000313" key="4">
    <source>
        <dbReference type="Proteomes" id="UP000887320"/>
    </source>
</evidence>
<dbReference type="PROSITE" id="PS51257">
    <property type="entry name" value="PROKAR_LIPOPROTEIN"/>
    <property type="match status" value="1"/>
</dbReference>
<dbReference type="Gene3D" id="2.120.10.30">
    <property type="entry name" value="TolB, C-terminal domain"/>
    <property type="match status" value="1"/>
</dbReference>
<dbReference type="InterPro" id="IPR012938">
    <property type="entry name" value="Glc/Sorbosone_DH"/>
</dbReference>
<dbReference type="Proteomes" id="UP000887320">
    <property type="component" value="Unassembled WGS sequence"/>
</dbReference>
<dbReference type="RefSeq" id="WP_105713780.1">
    <property type="nucleotide sequence ID" value="NZ_JAHWXT010000017.1"/>
</dbReference>
<feature type="chain" id="PRO_5036445867" evidence="1">
    <location>
        <begin position="23"/>
        <end position="380"/>
    </location>
</feature>
<feature type="signal peptide" evidence="1">
    <location>
        <begin position="1"/>
        <end position="22"/>
    </location>
</feature>
<sequence>MKAFRQCLIYLPLLLSSSLLSACNAQNNQTTTANSLINQTYQIQKVATFDEPWAMAELADGRLLITERRGKLKLFDPSTLKSIEILEVPQVAYGGQGGLGDIVLHPDFANNHQIYLSYAETGKGGYGAVVIRGELNLQEKNPRIINIKRIWEQVPKVSGQGHYAHRMIFAKDGKLWISSGERQKFDPAQDMNSNLGKVLRLNDDGTVVADNPFTQQGEIAKQVWSLGHRNPLGMAFDAKDQLWVVEMGPKGGDELNLIKKGENYGYPIVSNGDHYSGKPIPDHATRPEFKAPEISWTPVISPSSLVFYQDELFPKWNHKALIGGLSSEAIIVVDTESKPVREVQRLNMQQRIRDIHPAHNGSIWVLEDGKNAGLLRLLPK</sequence>
<dbReference type="InterPro" id="IPR011041">
    <property type="entry name" value="Quinoprot_gluc/sorb_DH_b-prop"/>
</dbReference>
<dbReference type="SUPFAM" id="SSF50952">
    <property type="entry name" value="Soluble quinoprotein glucose dehydrogenase"/>
    <property type="match status" value="1"/>
</dbReference>
<proteinExistence type="predicted"/>
<dbReference type="InterPro" id="IPR011042">
    <property type="entry name" value="6-blade_b-propeller_TolB-like"/>
</dbReference>
<reference evidence="3" key="1">
    <citation type="submission" date="2021-07" db="EMBL/GenBank/DDBJ databases">
        <authorList>
            <person name="Fernandez M."/>
            <person name="Pereira P."/>
            <person name="Torres Tejerizo G.A."/>
            <person name="Gonzalez P."/>
            <person name="Agostini E."/>
        </authorList>
    </citation>
    <scope>NUCLEOTIDE SEQUENCE</scope>
    <source>
        <strain evidence="3">SFC 500-1A</strain>
    </source>
</reference>
<evidence type="ECO:0000259" key="2">
    <source>
        <dbReference type="Pfam" id="PF07995"/>
    </source>
</evidence>
<dbReference type="PANTHER" id="PTHR19328">
    <property type="entry name" value="HEDGEHOG-INTERACTING PROTEIN"/>
    <property type="match status" value="1"/>
</dbReference>
<name>A0A8X8GQE0_ACIGI</name>
<gene>
    <name evidence="3" type="ORF">KW868_22220</name>
</gene>
<keyword evidence="1" id="KW-0732">Signal</keyword>
<accession>A0A8X8GQE0</accession>
<dbReference type="EMBL" id="JAHWXT010000017">
    <property type="protein sequence ID" value="MCF0267163.1"/>
    <property type="molecule type" value="Genomic_DNA"/>
</dbReference>
<dbReference type="PANTHER" id="PTHR19328:SF75">
    <property type="entry name" value="ALDOSE SUGAR DEHYDROGENASE YLII"/>
    <property type="match status" value="1"/>
</dbReference>
<dbReference type="AlphaFoldDB" id="A0A8X8GQE0"/>
<comment type="caution">
    <text evidence="3">The sequence shown here is derived from an EMBL/GenBank/DDBJ whole genome shotgun (WGS) entry which is preliminary data.</text>
</comment>
<dbReference type="Pfam" id="PF07995">
    <property type="entry name" value="GSDH"/>
    <property type="match status" value="1"/>
</dbReference>